<dbReference type="PANTHER" id="PTHR46098:SF1">
    <property type="entry name" value="TRNA (CYTOSINE(38)-C(5))-METHYLTRANSFERASE"/>
    <property type="match status" value="1"/>
</dbReference>
<evidence type="ECO:0000256" key="2">
    <source>
        <dbReference type="ARBA" id="ARBA00022679"/>
    </source>
</evidence>
<dbReference type="SUPFAM" id="SSF53335">
    <property type="entry name" value="S-adenosyl-L-methionine-dependent methyltransferases"/>
    <property type="match status" value="1"/>
</dbReference>
<dbReference type="EC" id="2.1.1.37" evidence="7"/>
<evidence type="ECO:0000256" key="6">
    <source>
        <dbReference type="RuleBase" id="RU000416"/>
    </source>
</evidence>
<keyword evidence="3 5" id="KW-0949">S-adenosyl-L-methionine</keyword>
<dbReference type="REBASE" id="51457">
    <property type="entry name" value="M.McaUFG4ORF653P"/>
</dbReference>
<comment type="similarity">
    <text evidence="5 6">Belongs to the class I-like SAM-binding methyltransferase superfamily. C5-methyltransferase family.</text>
</comment>
<dbReference type="PRINTS" id="PR00105">
    <property type="entry name" value="C5METTRFRASE"/>
</dbReference>
<dbReference type="GO" id="GO:0032259">
    <property type="term" value="P:methylation"/>
    <property type="evidence" value="ECO:0007669"/>
    <property type="project" value="UniProtKB-KW"/>
</dbReference>
<proteinExistence type="inferred from homology"/>
<dbReference type="InterPro" id="IPR029063">
    <property type="entry name" value="SAM-dependent_MTases_sf"/>
</dbReference>
<evidence type="ECO:0000313" key="9">
    <source>
        <dbReference type="Proteomes" id="UP000006229"/>
    </source>
</evidence>
<dbReference type="PROSITE" id="PS51679">
    <property type="entry name" value="SAM_MT_C5"/>
    <property type="match status" value="1"/>
</dbReference>
<evidence type="ECO:0000256" key="3">
    <source>
        <dbReference type="ARBA" id="ARBA00022691"/>
    </source>
</evidence>
<comment type="catalytic activity">
    <reaction evidence="7">
        <text>a 2'-deoxycytidine in DNA + S-adenosyl-L-methionine = a 5-methyl-2'-deoxycytidine in DNA + S-adenosyl-L-homocysteine + H(+)</text>
        <dbReference type="Rhea" id="RHEA:13681"/>
        <dbReference type="Rhea" id="RHEA-COMP:11369"/>
        <dbReference type="Rhea" id="RHEA-COMP:11370"/>
        <dbReference type="ChEBI" id="CHEBI:15378"/>
        <dbReference type="ChEBI" id="CHEBI:57856"/>
        <dbReference type="ChEBI" id="CHEBI:59789"/>
        <dbReference type="ChEBI" id="CHEBI:85452"/>
        <dbReference type="ChEBI" id="CHEBI:85454"/>
        <dbReference type="EC" id="2.1.1.37"/>
    </reaction>
</comment>
<evidence type="ECO:0000256" key="1">
    <source>
        <dbReference type="ARBA" id="ARBA00022603"/>
    </source>
</evidence>
<dbReference type="GO" id="GO:0003886">
    <property type="term" value="F:DNA (cytosine-5-)-methyltransferase activity"/>
    <property type="evidence" value="ECO:0007669"/>
    <property type="project" value="UniProtKB-EC"/>
</dbReference>
<dbReference type="Gene3D" id="3.40.50.150">
    <property type="entry name" value="Vaccinia Virus protein VP39"/>
    <property type="match status" value="1"/>
</dbReference>
<dbReference type="EMBL" id="AJFU01000003">
    <property type="protein sequence ID" value="EIE42380.1"/>
    <property type="molecule type" value="Genomic_DNA"/>
</dbReference>
<dbReference type="PATRIC" id="fig|1131455.3.peg.135"/>
<evidence type="ECO:0000256" key="5">
    <source>
        <dbReference type="PROSITE-ProRule" id="PRU01016"/>
    </source>
</evidence>
<organism evidence="8 9">
    <name type="scientific">Mycoplasmopsis canis UFG4</name>
    <dbReference type="NCBI Taxonomy" id="1131455"/>
    <lineage>
        <taxon>Bacteria</taxon>
        <taxon>Bacillati</taxon>
        <taxon>Mycoplasmatota</taxon>
        <taxon>Mycoplasmoidales</taxon>
        <taxon>Metamycoplasmataceae</taxon>
        <taxon>Mycoplasmopsis</taxon>
    </lineage>
</organism>
<sequence>MKKKFKFIDLFSGIGGFHQAMNVLVGACVLSSDPKNDIKKVVAADIPVHDVLCAGFPCQAFSKAGSQLGFEDKIKGTLFFDIVRILKTHKTPYIILENVRNLVSHDKGRTLEIIKESLIQLGYVITENPIIISPHHIGIPQHRERVLILGVHKSVGIKQLNINFQKINKNDINIFDSNILERSNKLEEYFISEHEELVLNCWNEFIKGISFIPVKNPKSNNYIKKEFDGTIGLTIWVNEFNNYEVKERNYFKE</sequence>
<protein>
    <recommendedName>
        <fullName evidence="7">Cytosine-specific methyltransferase</fullName>
        <ecNumber evidence="7">2.1.1.37</ecNumber>
    </recommendedName>
</protein>
<dbReference type="InterPro" id="IPR018117">
    <property type="entry name" value="C5_DNA_meth_AS"/>
</dbReference>
<evidence type="ECO:0000313" key="8">
    <source>
        <dbReference type="EMBL" id="EIE42380.1"/>
    </source>
</evidence>
<dbReference type="NCBIfam" id="TIGR00675">
    <property type="entry name" value="dcm"/>
    <property type="match status" value="1"/>
</dbReference>
<dbReference type="AlphaFoldDB" id="I1A7A9"/>
<keyword evidence="9" id="KW-1185">Reference proteome</keyword>
<dbReference type="PROSITE" id="PS51257">
    <property type="entry name" value="PROKAR_LIPOPROTEIN"/>
    <property type="match status" value="1"/>
</dbReference>
<gene>
    <name evidence="8" type="ORF">MCANUFG4_00653</name>
</gene>
<dbReference type="PANTHER" id="PTHR46098">
    <property type="entry name" value="TRNA (CYTOSINE(38)-C(5))-METHYLTRANSFERASE"/>
    <property type="match status" value="1"/>
</dbReference>
<dbReference type="InterPro" id="IPR001525">
    <property type="entry name" value="C5_MeTfrase"/>
</dbReference>
<comment type="caution">
    <text evidence="8">The sequence shown here is derived from an EMBL/GenBank/DDBJ whole genome shotgun (WGS) entry which is preliminary data.</text>
</comment>
<name>I1A7A9_9BACT</name>
<dbReference type="Proteomes" id="UP000006229">
    <property type="component" value="Unassembled WGS sequence"/>
</dbReference>
<reference evidence="8 9" key="1">
    <citation type="journal article" date="2012" name="J. Bacteriol.">
        <title>Genome annotation of five Mycoplasma canis strains.</title>
        <authorList>
            <person name="Brown D.R."/>
            <person name="May M."/>
            <person name="Michaels D.L."/>
            <person name="Barbet A.F."/>
        </authorList>
    </citation>
    <scope>NUCLEOTIDE SEQUENCE [LARGE SCALE GENOMIC DNA]</scope>
    <source>
        <strain evidence="8 9">UFG4</strain>
    </source>
</reference>
<feature type="active site" evidence="5">
    <location>
        <position position="58"/>
    </location>
</feature>
<evidence type="ECO:0000256" key="7">
    <source>
        <dbReference type="RuleBase" id="RU000417"/>
    </source>
</evidence>
<dbReference type="GO" id="GO:0009307">
    <property type="term" value="P:DNA restriction-modification system"/>
    <property type="evidence" value="ECO:0007669"/>
    <property type="project" value="UniProtKB-KW"/>
</dbReference>
<accession>I1A7A9</accession>
<dbReference type="InterPro" id="IPR050750">
    <property type="entry name" value="C5-MTase"/>
</dbReference>
<dbReference type="Pfam" id="PF00145">
    <property type="entry name" value="DNA_methylase"/>
    <property type="match status" value="1"/>
</dbReference>
<keyword evidence="4" id="KW-0680">Restriction system</keyword>
<keyword evidence="2 5" id="KW-0808">Transferase</keyword>
<keyword evidence="1 5" id="KW-0489">Methyltransferase</keyword>
<evidence type="ECO:0000256" key="4">
    <source>
        <dbReference type="ARBA" id="ARBA00022747"/>
    </source>
</evidence>
<dbReference type="PROSITE" id="PS00094">
    <property type="entry name" value="C5_MTASE_1"/>
    <property type="match status" value="1"/>
</dbReference>